<dbReference type="AlphaFoldDB" id="U9UGU4"/>
<feature type="transmembrane region" description="Helical" evidence="1">
    <location>
        <begin position="75"/>
        <end position="91"/>
    </location>
</feature>
<accession>U9UGU4</accession>
<dbReference type="HOGENOM" id="CLU_1897303_0_0_1"/>
<organism evidence="2">
    <name type="scientific">Rhizophagus irregularis (strain DAOM 181602 / DAOM 197198 / MUCL 43194)</name>
    <name type="common">Arbuscular mycorrhizal fungus</name>
    <name type="synonym">Glomus intraradices</name>
    <dbReference type="NCBI Taxonomy" id="747089"/>
    <lineage>
        <taxon>Eukaryota</taxon>
        <taxon>Fungi</taxon>
        <taxon>Fungi incertae sedis</taxon>
        <taxon>Mucoromycota</taxon>
        <taxon>Glomeromycotina</taxon>
        <taxon>Glomeromycetes</taxon>
        <taxon>Glomerales</taxon>
        <taxon>Glomeraceae</taxon>
        <taxon>Rhizophagus</taxon>
    </lineage>
</organism>
<gene>
    <name evidence="2" type="ORF">GLOINDRAFT_93736</name>
</gene>
<keyword evidence="1" id="KW-1133">Transmembrane helix</keyword>
<dbReference type="EMBL" id="KI279830">
    <property type="protein sequence ID" value="ESA17793.1"/>
    <property type="molecule type" value="Genomic_DNA"/>
</dbReference>
<protein>
    <submittedName>
        <fullName evidence="2">Uncharacterized protein</fullName>
    </submittedName>
</protein>
<evidence type="ECO:0000313" key="2">
    <source>
        <dbReference type="EMBL" id="ESA17793.1"/>
    </source>
</evidence>
<evidence type="ECO:0000256" key="1">
    <source>
        <dbReference type="SAM" id="Phobius"/>
    </source>
</evidence>
<proteinExistence type="predicted"/>
<reference evidence="2" key="1">
    <citation type="submission" date="2013-07" db="EMBL/GenBank/DDBJ databases">
        <title>The genome of an arbuscular mycorrhizal fungus provides insights into the evolution of the oldest plant symbiosis.</title>
        <authorList>
            <consortium name="DOE Joint Genome Institute"/>
            <person name="Tisserant E."/>
            <person name="Malbreil M."/>
            <person name="Kuo A."/>
            <person name="Kohler A."/>
            <person name="Symeonidi A."/>
            <person name="Balestrini R."/>
            <person name="Charron P."/>
            <person name="Duensing N."/>
            <person name="Frei-dit-Frey N."/>
            <person name="Gianinazzi-Pearson V."/>
            <person name="Gilbert B."/>
            <person name="Handa Y."/>
            <person name="Hijri M."/>
            <person name="Kaul R."/>
            <person name="Kawaguchi M."/>
            <person name="Krajinski F."/>
            <person name="Lammers P."/>
            <person name="Lapierre D."/>
            <person name="Masclaux F.G."/>
            <person name="Murat C."/>
            <person name="Morin E."/>
            <person name="Ndikumana S."/>
            <person name="Pagni M."/>
            <person name="Petitpierre D."/>
            <person name="Requena N."/>
            <person name="Rosikiewicz P."/>
            <person name="Riley R."/>
            <person name="Saito K."/>
            <person name="San Clemente H."/>
            <person name="Shapiro H."/>
            <person name="van Tuinen D."/>
            <person name="Becard G."/>
            <person name="Bonfante P."/>
            <person name="Paszkowski U."/>
            <person name="Shachar-Hill Y."/>
            <person name="Young J.P."/>
            <person name="Sanders I.R."/>
            <person name="Henrissat B."/>
            <person name="Rensing S.A."/>
            <person name="Grigoriev I.V."/>
            <person name="Corradi N."/>
            <person name="Roux C."/>
            <person name="Martin F."/>
        </authorList>
    </citation>
    <scope>NUCLEOTIDE SEQUENCE</scope>
    <source>
        <strain evidence="2">DAOM 197198</strain>
    </source>
</reference>
<name>U9UGU4_RHIID</name>
<sequence length="134" mass="15908">MRVYDFGCAACEYMFLAEQYYIILAVLHKKHAPTIQLYENKVYHKINLIKSVIGNLRVTSKITCKNIITWLKDAPYFWFMLIVILGFAHTINEGKSSTNEFEEIYEVKNTLEIEVKKFQLKLEKLEKLLFKYEN</sequence>
<keyword evidence="1" id="KW-0812">Transmembrane</keyword>
<keyword evidence="1" id="KW-0472">Membrane</keyword>